<keyword evidence="2" id="KW-1185">Reference proteome</keyword>
<evidence type="ECO:0000313" key="2">
    <source>
        <dbReference type="Proteomes" id="UP000276133"/>
    </source>
</evidence>
<comment type="caution">
    <text evidence="1">The sequence shown here is derived from an EMBL/GenBank/DDBJ whole genome shotgun (WGS) entry which is preliminary data.</text>
</comment>
<name>A0A3M7PLM5_BRAPC</name>
<evidence type="ECO:0000313" key="1">
    <source>
        <dbReference type="EMBL" id="RNA00013.1"/>
    </source>
</evidence>
<dbReference type="EMBL" id="REGN01009960">
    <property type="protein sequence ID" value="RNA00013.1"/>
    <property type="molecule type" value="Genomic_DNA"/>
</dbReference>
<protein>
    <submittedName>
        <fullName evidence="1">Uncharacterized protein</fullName>
    </submittedName>
</protein>
<dbReference type="AlphaFoldDB" id="A0A3M7PLM5"/>
<gene>
    <name evidence="1" type="ORF">BpHYR1_013515</name>
</gene>
<proteinExistence type="predicted"/>
<organism evidence="1 2">
    <name type="scientific">Brachionus plicatilis</name>
    <name type="common">Marine rotifer</name>
    <name type="synonym">Brachionus muelleri</name>
    <dbReference type="NCBI Taxonomy" id="10195"/>
    <lineage>
        <taxon>Eukaryota</taxon>
        <taxon>Metazoa</taxon>
        <taxon>Spiralia</taxon>
        <taxon>Gnathifera</taxon>
        <taxon>Rotifera</taxon>
        <taxon>Eurotatoria</taxon>
        <taxon>Monogononta</taxon>
        <taxon>Pseudotrocha</taxon>
        <taxon>Ploima</taxon>
        <taxon>Brachionidae</taxon>
        <taxon>Brachionus</taxon>
    </lineage>
</organism>
<accession>A0A3M7PLM5</accession>
<reference evidence="1 2" key="1">
    <citation type="journal article" date="2018" name="Sci. Rep.">
        <title>Genomic signatures of local adaptation to the degree of environmental predictability in rotifers.</title>
        <authorList>
            <person name="Franch-Gras L."/>
            <person name="Hahn C."/>
            <person name="Garcia-Roger E.M."/>
            <person name="Carmona M.J."/>
            <person name="Serra M."/>
            <person name="Gomez A."/>
        </authorList>
    </citation>
    <scope>NUCLEOTIDE SEQUENCE [LARGE SCALE GENOMIC DNA]</scope>
    <source>
        <strain evidence="1">HYR1</strain>
    </source>
</reference>
<dbReference type="Proteomes" id="UP000276133">
    <property type="component" value="Unassembled WGS sequence"/>
</dbReference>
<sequence>MIGQLVGHNGQRVVEYLVKFLSDLGIVCFRVLECGEGLTLDQVLVLEKIGRQVKSTDCGVFVLNYCVLDHAGLIFDQIERLWNVVGKKSLNSITHMVHLVPVQVQRVLVNF</sequence>